<dbReference type="CDD" id="cd16841">
    <property type="entry name" value="RraA_family"/>
    <property type="match status" value="1"/>
</dbReference>
<dbReference type="SUPFAM" id="SSF89562">
    <property type="entry name" value="RraA-like"/>
    <property type="match status" value="1"/>
</dbReference>
<dbReference type="GO" id="GO:0008948">
    <property type="term" value="F:oxaloacetate decarboxylase activity"/>
    <property type="evidence" value="ECO:0007669"/>
    <property type="project" value="TreeGrafter"/>
</dbReference>
<dbReference type="Proteomes" id="UP000199506">
    <property type="component" value="Unassembled WGS sequence"/>
</dbReference>
<dbReference type="STRING" id="190974.SAMN05216439_1571"/>
<sequence length="247" mass="27075">MSISPKDLLNKNKNLNKRLDISEICLDNVTINDLKFNGDNYDEYINLHSLLENISTCQVSDAFNGISRQSGVIQKIKPINNRRVFGRIFTAETTSGDWGTSAMAIDEADEGDILFFKVDSEEMAIWGELASTCARDNGIKATVIYGSARDLDALLYMDYPVFASNYCPNAGLALGLGSLNESLDIEGFKVNPGDFLIGDECGIVVIPQELFVKTMFASLDIKIKESLIIDKIALGNTLSQIVGLGKK</sequence>
<dbReference type="InterPro" id="IPR005493">
    <property type="entry name" value="RraA/RraA-like"/>
</dbReference>
<dbReference type="InterPro" id="IPR036704">
    <property type="entry name" value="RraA/RraA-like_sf"/>
</dbReference>
<dbReference type="RefSeq" id="WP_069574827.1">
    <property type="nucleotide sequence ID" value="NZ_FOAK01000006.1"/>
</dbReference>
<dbReference type="OrthoDB" id="15246at2157"/>
<accession>A0A1H7KGL4</accession>
<evidence type="ECO:0000313" key="2">
    <source>
        <dbReference type="Proteomes" id="UP000199506"/>
    </source>
</evidence>
<dbReference type="Gene3D" id="3.50.30.40">
    <property type="entry name" value="Ribonuclease E inhibitor RraA/RraA-like"/>
    <property type="match status" value="1"/>
</dbReference>
<dbReference type="PANTHER" id="PTHR33254">
    <property type="entry name" value="4-HYDROXY-4-METHYL-2-OXOGLUTARATE ALDOLASE 3-RELATED"/>
    <property type="match status" value="1"/>
</dbReference>
<proteinExistence type="predicted"/>
<dbReference type="GO" id="GO:0047443">
    <property type="term" value="F:4-hydroxy-4-methyl-2-oxoglutarate aldolase activity"/>
    <property type="evidence" value="ECO:0007669"/>
    <property type="project" value="TreeGrafter"/>
</dbReference>
<name>A0A1H7KGL4_9EURY</name>
<dbReference type="Pfam" id="PF03737">
    <property type="entry name" value="RraA-like"/>
    <property type="match status" value="1"/>
</dbReference>
<evidence type="ECO:0000313" key="1">
    <source>
        <dbReference type="EMBL" id="SEK85664.1"/>
    </source>
</evidence>
<reference evidence="1 2" key="1">
    <citation type="submission" date="2016-10" db="EMBL/GenBank/DDBJ databases">
        <authorList>
            <person name="de Groot N.N."/>
        </authorList>
    </citation>
    <scope>NUCLEOTIDE SEQUENCE [LARGE SCALE GENOMIC DNA]</scope>
    <source>
        <strain evidence="1 2">DSM 11978</strain>
    </source>
</reference>
<dbReference type="AlphaFoldDB" id="A0A1H7KGL4"/>
<organism evidence="1 2">
    <name type="scientific">Methanobrevibacter gottschalkii</name>
    <dbReference type="NCBI Taxonomy" id="190974"/>
    <lineage>
        <taxon>Archaea</taxon>
        <taxon>Methanobacteriati</taxon>
        <taxon>Methanobacteriota</taxon>
        <taxon>Methanomada group</taxon>
        <taxon>Methanobacteria</taxon>
        <taxon>Methanobacteriales</taxon>
        <taxon>Methanobacteriaceae</taxon>
        <taxon>Methanobrevibacter</taxon>
    </lineage>
</organism>
<protein>
    <submittedName>
        <fullName evidence="1">3-hexulose-6-phosphate synthase</fullName>
    </submittedName>
</protein>
<dbReference type="PANTHER" id="PTHR33254:SF4">
    <property type="entry name" value="4-HYDROXY-4-METHYL-2-OXOGLUTARATE ALDOLASE 3-RELATED"/>
    <property type="match status" value="1"/>
</dbReference>
<gene>
    <name evidence="1" type="ORF">SAMN05216439_1571</name>
</gene>
<dbReference type="EMBL" id="FOAK01000006">
    <property type="protein sequence ID" value="SEK85664.1"/>
    <property type="molecule type" value="Genomic_DNA"/>
</dbReference>